<evidence type="ECO:0000313" key="1">
    <source>
        <dbReference type="EMBL" id="MFC0477687.1"/>
    </source>
</evidence>
<name>A0ABV6KWH2_9BACI</name>
<dbReference type="Gene3D" id="1.20.120.1450">
    <property type="match status" value="1"/>
</dbReference>
<keyword evidence="2" id="KW-1185">Reference proteome</keyword>
<dbReference type="EMBL" id="JBHLUU010000124">
    <property type="protein sequence ID" value="MFC0477687.1"/>
    <property type="molecule type" value="Genomic_DNA"/>
</dbReference>
<dbReference type="Proteomes" id="UP001589738">
    <property type="component" value="Unassembled WGS sequence"/>
</dbReference>
<dbReference type="InterPro" id="IPR009920">
    <property type="entry name" value="HEPPP_synth_su1"/>
</dbReference>
<gene>
    <name evidence="1" type="ORF">ACFFHF_21085</name>
</gene>
<evidence type="ECO:0000313" key="2">
    <source>
        <dbReference type="Proteomes" id="UP001589738"/>
    </source>
</evidence>
<comment type="caution">
    <text evidence="1">The sequence shown here is derived from an EMBL/GenBank/DDBJ whole genome shotgun (WGS) entry which is preliminary data.</text>
</comment>
<proteinExistence type="predicted"/>
<accession>A0ABV6KWH2</accession>
<dbReference type="RefSeq" id="WP_377058983.1">
    <property type="nucleotide sequence ID" value="NZ_JBHLUU010000124.1"/>
</dbReference>
<organism evidence="1 2">
    <name type="scientific">Robertmurraya beringensis</name>
    <dbReference type="NCBI Taxonomy" id="641660"/>
    <lineage>
        <taxon>Bacteria</taxon>
        <taxon>Bacillati</taxon>
        <taxon>Bacillota</taxon>
        <taxon>Bacilli</taxon>
        <taxon>Bacillales</taxon>
        <taxon>Bacillaceae</taxon>
        <taxon>Robertmurraya</taxon>
    </lineage>
</organism>
<reference evidence="1 2" key="1">
    <citation type="submission" date="2024-09" db="EMBL/GenBank/DDBJ databases">
        <authorList>
            <person name="Sun Q."/>
            <person name="Mori K."/>
        </authorList>
    </citation>
    <scope>NUCLEOTIDE SEQUENCE [LARGE SCALE GENOMIC DNA]</scope>
    <source>
        <strain evidence="1 2">CGMCC 1.9126</strain>
    </source>
</reference>
<sequence length="272" mass="31702">MGDFQRKIADVKEKVEERLLHPYMFQYINKPVLDEDKLLLLISILDQCKLSDKELENYTITTMLLQVALDTHEQVTNTNTNNEILKQRQLTVLAGVYYSGLYYKLLAECNDVHAIRMLAQGIKKINDKKIIVYQKGSSEIDTLMNNVKLIESSLIDQFTDYFRLDGWDSIVENFLLIKRLSKEKDNFVQRKSSIVFDALHTLVFPKHNGSLKDLSLEQQNYLILICDRYIEFSKQLLEKAKKELPRINELLDSRITSIINQKTMAKTFVEEG</sequence>
<dbReference type="Pfam" id="PF07307">
    <property type="entry name" value="HEPPP_synt_1"/>
    <property type="match status" value="1"/>
</dbReference>
<protein>
    <submittedName>
        <fullName evidence="1">Heptaprenyl diphosphate synthase component 1</fullName>
    </submittedName>
</protein>